<feature type="domain" description="Helicase ATP-binding" evidence="2">
    <location>
        <begin position="300"/>
        <end position="520"/>
    </location>
</feature>
<accession>A0ABV6YJR0</accession>
<dbReference type="EMBL" id="JBHPKH010000015">
    <property type="protein sequence ID" value="MFC1572409.1"/>
    <property type="molecule type" value="Genomic_DNA"/>
</dbReference>
<evidence type="ECO:0000313" key="4">
    <source>
        <dbReference type="Proteomes" id="UP001593833"/>
    </source>
</evidence>
<evidence type="ECO:0000259" key="2">
    <source>
        <dbReference type="PROSITE" id="PS51192"/>
    </source>
</evidence>
<dbReference type="InterPro" id="IPR040980">
    <property type="entry name" value="SWI2_SNF2"/>
</dbReference>
<dbReference type="SMART" id="SM00487">
    <property type="entry name" value="DEXDc"/>
    <property type="match status" value="1"/>
</dbReference>
<evidence type="ECO:0000256" key="1">
    <source>
        <dbReference type="SAM" id="MobiDB-lite"/>
    </source>
</evidence>
<proteinExistence type="predicted"/>
<dbReference type="InterPro" id="IPR027417">
    <property type="entry name" value="P-loop_NTPase"/>
</dbReference>
<keyword evidence="3" id="KW-0378">Hydrolase</keyword>
<keyword evidence="4" id="KW-1185">Reference proteome</keyword>
<name>A0ABV6YJR0_UNCEI</name>
<protein>
    <submittedName>
        <fullName evidence="3">Type I restriction endonuclease subunit R</fullName>
        <ecNumber evidence="3">3.1.21.3</ecNumber>
    </submittedName>
</protein>
<dbReference type="EC" id="3.1.21.3" evidence="3"/>
<keyword evidence="3" id="KW-0540">Nuclease</keyword>
<organism evidence="3 4">
    <name type="scientific">Eiseniibacteriota bacterium</name>
    <dbReference type="NCBI Taxonomy" id="2212470"/>
    <lineage>
        <taxon>Bacteria</taxon>
        <taxon>Candidatus Eiseniibacteriota</taxon>
    </lineage>
</organism>
<dbReference type="Pfam" id="PF04313">
    <property type="entry name" value="HSDR_N"/>
    <property type="match status" value="1"/>
</dbReference>
<feature type="region of interest" description="Disordered" evidence="1">
    <location>
        <begin position="1027"/>
        <end position="1051"/>
    </location>
</feature>
<comment type="caution">
    <text evidence="3">The sequence shown here is derived from an EMBL/GenBank/DDBJ whole genome shotgun (WGS) entry which is preliminary data.</text>
</comment>
<evidence type="ECO:0000313" key="3">
    <source>
        <dbReference type="EMBL" id="MFC1572409.1"/>
    </source>
</evidence>
<dbReference type="Pfam" id="PF18766">
    <property type="entry name" value="SWI2_SNF2"/>
    <property type="match status" value="1"/>
</dbReference>
<dbReference type="InterPro" id="IPR055180">
    <property type="entry name" value="HsdR_RecA-like_helicase_dom_2"/>
</dbReference>
<dbReference type="GO" id="GO:0009035">
    <property type="term" value="F:type I site-specific deoxyribonuclease activity"/>
    <property type="evidence" value="ECO:0007669"/>
    <property type="project" value="UniProtKB-EC"/>
</dbReference>
<dbReference type="Gene3D" id="3.90.1570.50">
    <property type="match status" value="1"/>
</dbReference>
<keyword evidence="3" id="KW-0255">Endonuclease</keyword>
<dbReference type="PANTHER" id="PTHR42927">
    <property type="entry name" value="HELICASE SUPERFAMILY 1 AND 2 DOMAIN-CONTAINING PROTEIN"/>
    <property type="match status" value="1"/>
</dbReference>
<dbReference type="InterPro" id="IPR014001">
    <property type="entry name" value="Helicase_ATP-bd"/>
</dbReference>
<dbReference type="Pfam" id="PF22679">
    <property type="entry name" value="T1R_D3-like"/>
    <property type="match status" value="1"/>
</dbReference>
<gene>
    <name evidence="3" type="ORF">ACFL6M_02310</name>
</gene>
<feature type="compositionally biased region" description="Basic and acidic residues" evidence="1">
    <location>
        <begin position="1027"/>
        <end position="1038"/>
    </location>
</feature>
<reference evidence="3 4" key="1">
    <citation type="submission" date="2024-09" db="EMBL/GenBank/DDBJ databases">
        <authorList>
            <person name="D'Angelo T."/>
        </authorList>
    </citation>
    <scope>NUCLEOTIDE SEQUENCE [LARGE SCALE GENOMIC DNA]</scope>
    <source>
        <strain evidence="3">SAG AM-320-E07</strain>
    </source>
</reference>
<dbReference type="PROSITE" id="PS51192">
    <property type="entry name" value="HELICASE_ATP_BIND_1"/>
    <property type="match status" value="1"/>
</dbReference>
<dbReference type="SUPFAM" id="SSF52540">
    <property type="entry name" value="P-loop containing nucleoside triphosphate hydrolases"/>
    <property type="match status" value="1"/>
</dbReference>
<dbReference type="PANTHER" id="PTHR42927:SF1">
    <property type="entry name" value="HELICASE SUPERFAMILY 1 AND 2 DOMAIN-CONTAINING PROTEIN"/>
    <property type="match status" value="1"/>
</dbReference>
<dbReference type="InterPro" id="IPR007409">
    <property type="entry name" value="Restrct_endonuc_type1_HsdR_N"/>
</dbReference>
<dbReference type="Proteomes" id="UP001593833">
    <property type="component" value="Unassembled WGS sequence"/>
</dbReference>
<dbReference type="Gene3D" id="3.40.50.300">
    <property type="entry name" value="P-loop containing nucleotide triphosphate hydrolases"/>
    <property type="match status" value="2"/>
</dbReference>
<dbReference type="CDD" id="cd22332">
    <property type="entry name" value="HsdR_N"/>
    <property type="match status" value="1"/>
</dbReference>
<sequence length="1051" mass="118691">MSGQTNERAFEGHVEEVLQRGGWTPGTNAEWDVERALFPARVCTFLEVTQPKLWAEMRTLHAIGLERLLIGALVKELDLKGTLHVLRHGFKFYGKTFRIAYFKPAHGLNDEVKALYAKNQLTVTRQVLCHPGKHDTLDLLFAVNGLPVATCELKNPGTGQTWRQAVRQYQKDRDPRAPLFGFKTRAVVHFAADPDELHMTTRLRGQGTFFLPFNRGNHPGEIRCGAGNPQHPSGYRTGYFWEDVLQRDSFLDILGHFMFVEKKLEKVDDGKGGQRHITKEAVIFPRYHQLDAVRKVVAAARGEGPGRNYLIQHSAGSGKTNSISWLSHRLASLHDSADHKVFDCVVVITDRRVLDQQLQDAIFQIEHAQGVVKAIDQDSKQLAAALIDGTKIVITTLQKFPFVLRGLLHVAGAEAPEKATDEEKAQAKTWEAEIAKRRYAVIVDEAHSSQTGETARELKAILGAGVPEDSEGEADWEDRLNQVMASRGKQPNLSFFAFTATPKGKTLELFGLPGTGGTPEAFHLYSMRQAIEEGFILDVLTNYTTYATYYRLLKAAEDDPNLPRKKAARALAKFMSLHPHNIEQKTEVIVEHFRRSVVHRLGGRAKAMVVTSSRLHAVRYKLAFERYLTENGYTDIRPLVAFSGTVRDPETGIEYTEPGMNTDVVTGKPISEAALPARFESPDYQVLLVANKYQTGFDQPLLCAMYVDKRLDGVQAVQTLSRLNRMIPGKDAPFVLDFVNDAESIFRAFKPYYDKTELAEPSDPSKLEALKHELDQAQVYHWSEVEAFAQVFYKPTERQGPSDHAHMQRHLQPAVDRFKSLEKEDRREEFREKLSGYVRVYAFLSQIVPYADPELEMLYSFGRFLLPHLPLDRDATIIKVGDEVALQYYRLERIFSGAIMVKEGEAQYIKSPTEVGTGRAMDEKVPLSEIIEVLNERFGTQFTEEDRLFFQQIKERACNSEQVIQTALANPLDKFELGVRKLIEDLMIERMGENDKIVTRYMADQDFQGSAFPILAREIFEAVRRKQSDAISRAKTDTGDGDAPGESDACR</sequence>